<dbReference type="Proteomes" id="UP000887568">
    <property type="component" value="Unplaced"/>
</dbReference>
<evidence type="ECO:0000259" key="15">
    <source>
        <dbReference type="PROSITE" id="PS50902"/>
    </source>
</evidence>
<dbReference type="InterPro" id="IPR008254">
    <property type="entry name" value="Flavodoxin/NO_synth"/>
</dbReference>
<evidence type="ECO:0000256" key="11">
    <source>
        <dbReference type="ARBA" id="ARBA00023004"/>
    </source>
</evidence>
<dbReference type="OMA" id="QVFDCRQ"/>
<dbReference type="InterPro" id="IPR004030">
    <property type="entry name" value="NOS_N"/>
</dbReference>
<dbReference type="Pfam" id="PF02898">
    <property type="entry name" value="NO_synthase"/>
    <property type="match status" value="1"/>
</dbReference>
<feature type="region of interest" description="Disordered" evidence="14">
    <location>
        <begin position="31"/>
        <end position="53"/>
    </location>
</feature>
<dbReference type="GO" id="GO:1903522">
    <property type="term" value="P:regulation of blood circulation"/>
    <property type="evidence" value="ECO:0007669"/>
    <property type="project" value="UniProtKB-ARBA"/>
</dbReference>
<dbReference type="OrthoDB" id="1688044at2759"/>
<dbReference type="FunFam" id="1.20.990.10:FF:000002">
    <property type="entry name" value="Nitric oxide synthase"/>
    <property type="match status" value="1"/>
</dbReference>
<dbReference type="GO" id="GO:0006809">
    <property type="term" value="P:nitric oxide biosynthetic process"/>
    <property type="evidence" value="ECO:0007669"/>
    <property type="project" value="InterPro"/>
</dbReference>
<dbReference type="FunFam" id="3.90.440.10:FF:000001">
    <property type="entry name" value="Endothelial nitric oxide synthase"/>
    <property type="match status" value="1"/>
</dbReference>
<dbReference type="PRINTS" id="PR00371">
    <property type="entry name" value="FPNCR"/>
</dbReference>
<keyword evidence="18" id="KW-1185">Reference proteome</keyword>
<dbReference type="PROSITE" id="PS51384">
    <property type="entry name" value="FAD_FR"/>
    <property type="match status" value="1"/>
</dbReference>
<comment type="cofactor">
    <cofactor evidence="12">
        <name>FMN</name>
        <dbReference type="ChEBI" id="CHEBI:58210"/>
    </cofactor>
    <text evidence="12">Binds 1 FMN.</text>
</comment>
<sequence length="1281" mass="144640">MMSVASTESECNGFGDHDDVFTGKDTELAGEYRDTSSEYRASTPPETGRVGGYSASPLRQKCVKLHNFASGTQSVDALHHNATTCEAPCSDRRCRGSILAPSNRTGSLPRPTTEVLKQATEFIEQYYVHINRANTDAHATRLAEVTACIETTGTYRLTEAELSYGAKLAWRNAPRCIGRIQWSKLQLFDARNVRNTRGMLEAVCKHLLYATNKGNIRSAITVFPPRTDGQHDYRVWNTTLIKYAGYEQEDGTIIGDPASVEFTKICLKLGWRGPGGRFDILPLILQANGEDPEWFDIPEECAMEVKLSHPEFDWFAEFGLRWYAVPAVSNMMLDVGGLEFTACPFNGWYMSTEIGARNLCDTYRYNLMETTATKMGLDTTSNMTLWKDKALVETNLAVLHSFQKAQVTITDHHSASESFITHMRNEQATRGGCPADWVWIVPPMSGSVCPVFHQEMLYYSLKPSYEYQEPAWKTHLWRNRPVDSGQVTSKKTFKEVAEAVRFVARLMIRALSKRFKATILYATETGRSKNYAERIHRMFSTAFNAKLLCMDEYDVANLEHEALLLVVASTFGNGDPPDNGLSFARYIMEKAKEEQRKMDSIVRRNSEIDCESTSEHLSCEKFCDQPVRIAPRKILRMNSVTSMDEPTYMLSNVRYAVFGLGSSAYPNFCAFGHAVDELLETLGAERLLEIGEGDELGGQEIAFKKWAQETFKVACENFCIGSDVNIDNVTASISMPDAAWSAEKYRVIAADYQANPPDLCRTLSRLHGKAVLPCRFKSRTDLLNSLSRRSTILVKLDTQDQEEFAYEPGDHVAIYPANDKDLVDRILRRIAHEKSPDVVVKVDRHEAKITELGTVRTWVPHDRLPHCSIRYALLHLLDITSTPSPMFLKTLSMHARSPLEQKQLSTLGELLEEHSEQRTTDKGSAVYDEWLYSSFPNLAEILEAFPTLRVPASLLLTLLPLLRPRYYSISSSPQMHPGDVHITVAVVQYKSKASGAIHRGVCSTWLDALSADDIVPAFIRKAPSFHMPKDQSAPMVLVGPGTGIAPFRSFWQQRQYDRYQEAIDQSDADKDGRFGDVTLVFGCRHSKLDNIYKEEKMTAKEEGVLTDVWTAYSREVHLPKTYVQDLLRKNSQKVYETVCGGKGHVYVCGDVTMAAGVRVTIETIIAKHGEMSEEKAKKLIERLKDENRYHEDIFGITLRTAEATEKLRELKQRTEKNDKTAAEELASLRMGYFLRRETVIRHRTVSENPETSVNGSNLNNNGRERKLSDPPPYRSRPLHTY</sequence>
<dbReference type="InterPro" id="IPR001709">
    <property type="entry name" value="Flavoprot_Pyr_Nucl_cyt_Rdtase"/>
</dbReference>
<dbReference type="GO" id="GO:0046872">
    <property type="term" value="F:metal ion binding"/>
    <property type="evidence" value="ECO:0007669"/>
    <property type="project" value="UniProtKB-KW"/>
</dbReference>
<dbReference type="Gene3D" id="3.90.340.10">
    <property type="entry name" value="Nitric Oxide Synthase, Chain A, domain 1"/>
    <property type="match status" value="1"/>
</dbReference>
<dbReference type="Gene3D" id="3.40.50.360">
    <property type="match status" value="1"/>
</dbReference>
<dbReference type="RefSeq" id="XP_038059134.1">
    <property type="nucleotide sequence ID" value="XM_038203206.1"/>
</dbReference>
<feature type="region of interest" description="Disordered" evidence="14">
    <location>
        <begin position="1243"/>
        <end position="1281"/>
    </location>
</feature>
<dbReference type="InterPro" id="IPR036119">
    <property type="entry name" value="NOS_N_sf"/>
</dbReference>
<dbReference type="GeneID" id="119730355"/>
<dbReference type="InterPro" id="IPR012144">
    <property type="entry name" value="NOS_euk"/>
</dbReference>
<evidence type="ECO:0000313" key="18">
    <source>
        <dbReference type="Proteomes" id="UP000887568"/>
    </source>
</evidence>
<keyword evidence="3 12" id="KW-0349">Heme</keyword>
<dbReference type="Gene3D" id="1.20.990.10">
    <property type="entry name" value="NADPH-cytochrome p450 Reductase, Chain A, domain 3"/>
    <property type="match status" value="1"/>
</dbReference>
<dbReference type="PANTHER" id="PTHR43410:SF1">
    <property type="entry name" value="NITRIC OXIDE SYNTHASE"/>
    <property type="match status" value="1"/>
</dbReference>
<keyword evidence="9 12" id="KW-0112">Calmodulin-binding</keyword>
<dbReference type="SUPFAM" id="SSF56512">
    <property type="entry name" value="Nitric oxide (NO) synthase oxygenase domain"/>
    <property type="match status" value="1"/>
</dbReference>
<dbReference type="GO" id="GO:0020037">
    <property type="term" value="F:heme binding"/>
    <property type="evidence" value="ECO:0007669"/>
    <property type="project" value="InterPro"/>
</dbReference>
<dbReference type="InterPro" id="IPR050607">
    <property type="entry name" value="NOS"/>
</dbReference>
<proteinExistence type="inferred from homology"/>
<dbReference type="InterPro" id="IPR039261">
    <property type="entry name" value="FNR_nucleotide-bd"/>
</dbReference>
<organism evidence="17 18">
    <name type="scientific">Patiria miniata</name>
    <name type="common">Bat star</name>
    <name type="synonym">Asterina miniata</name>
    <dbReference type="NCBI Taxonomy" id="46514"/>
    <lineage>
        <taxon>Eukaryota</taxon>
        <taxon>Metazoa</taxon>
        <taxon>Echinodermata</taxon>
        <taxon>Eleutherozoa</taxon>
        <taxon>Asterozoa</taxon>
        <taxon>Asteroidea</taxon>
        <taxon>Valvatacea</taxon>
        <taxon>Valvatida</taxon>
        <taxon>Asterinidae</taxon>
        <taxon>Patiria</taxon>
    </lineage>
</organism>
<protein>
    <recommendedName>
        <fullName evidence="12">Nitric oxide synthase</fullName>
        <ecNumber evidence="12">1.14.13.39</ecNumber>
    </recommendedName>
</protein>
<keyword evidence="10 12" id="KW-0560">Oxidoreductase</keyword>
<dbReference type="GO" id="GO:0005516">
    <property type="term" value="F:calmodulin binding"/>
    <property type="evidence" value="ECO:0007669"/>
    <property type="project" value="UniProtKB-KW"/>
</dbReference>
<evidence type="ECO:0000256" key="12">
    <source>
        <dbReference type="PIRNR" id="PIRNR000333"/>
    </source>
</evidence>
<dbReference type="InterPro" id="IPR001094">
    <property type="entry name" value="Flavdoxin-like"/>
</dbReference>
<evidence type="ECO:0000256" key="5">
    <source>
        <dbReference type="ARBA" id="ARBA00022643"/>
    </source>
</evidence>
<dbReference type="InterPro" id="IPR003097">
    <property type="entry name" value="CysJ-like_FAD-binding"/>
</dbReference>
<comment type="catalytic activity">
    <reaction evidence="12">
        <text>2 L-arginine + 3 NADPH + 4 O2 + H(+) = 2 L-citrulline + 2 nitric oxide + 3 NADP(+) + 4 H2O</text>
        <dbReference type="Rhea" id="RHEA:19897"/>
        <dbReference type="ChEBI" id="CHEBI:15377"/>
        <dbReference type="ChEBI" id="CHEBI:15378"/>
        <dbReference type="ChEBI" id="CHEBI:15379"/>
        <dbReference type="ChEBI" id="CHEBI:16480"/>
        <dbReference type="ChEBI" id="CHEBI:32682"/>
        <dbReference type="ChEBI" id="CHEBI:57743"/>
        <dbReference type="ChEBI" id="CHEBI:57783"/>
        <dbReference type="ChEBI" id="CHEBI:58349"/>
        <dbReference type="EC" id="1.14.13.39"/>
    </reaction>
</comment>
<dbReference type="InterPro" id="IPR023173">
    <property type="entry name" value="NADPH_Cyt_P450_Rdtase_alpha"/>
</dbReference>
<comment type="function">
    <text evidence="12">Produces nitric oxide (NO) which is a messenger molecule with diverse functions.</text>
</comment>
<dbReference type="Pfam" id="PF00258">
    <property type="entry name" value="Flavodoxin_1"/>
    <property type="match status" value="1"/>
</dbReference>
<dbReference type="InterPro" id="IPR017927">
    <property type="entry name" value="FAD-bd_FR_type"/>
</dbReference>
<comment type="cofactor">
    <cofactor evidence="1 12">
        <name>heme b</name>
        <dbReference type="ChEBI" id="CHEBI:60344"/>
    </cofactor>
</comment>
<dbReference type="PROSITE" id="PS60001">
    <property type="entry name" value="NOS"/>
    <property type="match status" value="1"/>
</dbReference>
<dbReference type="SUPFAM" id="SSF63380">
    <property type="entry name" value="Riboflavin synthase domain-like"/>
    <property type="match status" value="1"/>
</dbReference>
<dbReference type="InterPro" id="IPR001433">
    <property type="entry name" value="OxRdtase_FAD/NAD-bd"/>
</dbReference>
<dbReference type="GO" id="GO:0050661">
    <property type="term" value="F:NADP binding"/>
    <property type="evidence" value="ECO:0007669"/>
    <property type="project" value="InterPro"/>
</dbReference>
<dbReference type="GO" id="GO:0010181">
    <property type="term" value="F:FMN binding"/>
    <property type="evidence" value="ECO:0007669"/>
    <property type="project" value="InterPro"/>
</dbReference>
<dbReference type="FunFam" id="3.40.50.80:FF:000003">
    <property type="entry name" value="Nitric oxide synthase"/>
    <property type="match status" value="1"/>
</dbReference>
<dbReference type="PROSITE" id="PS50902">
    <property type="entry name" value="FLAVODOXIN_LIKE"/>
    <property type="match status" value="1"/>
</dbReference>
<dbReference type="InterPro" id="IPR044940">
    <property type="entry name" value="NOS_dom_2"/>
</dbReference>
<keyword evidence="7 12" id="KW-0274">FAD</keyword>
<evidence type="ECO:0000313" key="17">
    <source>
        <dbReference type="EnsemblMetazoa" id="XP_038059134.1"/>
    </source>
</evidence>
<dbReference type="GO" id="GO:0050660">
    <property type="term" value="F:flavin adenine dinucleotide binding"/>
    <property type="evidence" value="ECO:0007669"/>
    <property type="project" value="InterPro"/>
</dbReference>
<evidence type="ECO:0000256" key="9">
    <source>
        <dbReference type="ARBA" id="ARBA00022860"/>
    </source>
</evidence>
<dbReference type="InterPro" id="IPR017938">
    <property type="entry name" value="Riboflavin_synthase-like_b-brl"/>
</dbReference>
<feature type="domain" description="FAD-binding FR-type" evidence="16">
    <location>
        <begin position="769"/>
        <end position="1028"/>
    </location>
</feature>
<dbReference type="SUPFAM" id="SSF52218">
    <property type="entry name" value="Flavoproteins"/>
    <property type="match status" value="1"/>
</dbReference>
<dbReference type="SUPFAM" id="SSF52343">
    <property type="entry name" value="Ferredoxin reductase-like, C-terminal NADP-linked domain"/>
    <property type="match status" value="1"/>
</dbReference>
<dbReference type="InterPro" id="IPR029039">
    <property type="entry name" value="Flavoprotein-like_sf"/>
</dbReference>
<dbReference type="PANTHER" id="PTHR43410">
    <property type="entry name" value="NITRIC OXIDE SYNTHASE OXYGENASE"/>
    <property type="match status" value="1"/>
</dbReference>
<comment type="similarity">
    <text evidence="2 12">Belongs to the NOS family.</text>
</comment>
<dbReference type="Gene3D" id="3.40.50.80">
    <property type="entry name" value="Nucleotide-binding domain of ferredoxin-NADP reductase (FNR) module"/>
    <property type="match status" value="1"/>
</dbReference>
<evidence type="ECO:0000256" key="4">
    <source>
        <dbReference type="ARBA" id="ARBA00022630"/>
    </source>
</evidence>
<dbReference type="PRINTS" id="PR00369">
    <property type="entry name" value="FLAVODOXIN"/>
</dbReference>
<dbReference type="InterPro" id="IPR044943">
    <property type="entry name" value="NOS_dom_1"/>
</dbReference>
<dbReference type="CDD" id="cd00795">
    <property type="entry name" value="NOS_oxygenase_euk"/>
    <property type="match status" value="1"/>
</dbReference>
<evidence type="ECO:0000256" key="13">
    <source>
        <dbReference type="PIRSR" id="PIRSR000333-1"/>
    </source>
</evidence>
<name>A0A914A6N0_PATMI</name>
<dbReference type="Pfam" id="PF00667">
    <property type="entry name" value="FAD_binding_1"/>
    <property type="match status" value="1"/>
</dbReference>
<dbReference type="Pfam" id="PF00175">
    <property type="entry name" value="NAD_binding_1"/>
    <property type="match status" value="1"/>
</dbReference>
<evidence type="ECO:0000259" key="16">
    <source>
        <dbReference type="PROSITE" id="PS51384"/>
    </source>
</evidence>
<keyword evidence="4" id="KW-0285">Flavoprotein</keyword>
<dbReference type="InterPro" id="IPR044944">
    <property type="entry name" value="NOS_dom_3"/>
</dbReference>
<keyword evidence="6 12" id="KW-0479">Metal-binding</keyword>
<evidence type="ECO:0000256" key="6">
    <source>
        <dbReference type="ARBA" id="ARBA00022723"/>
    </source>
</evidence>
<evidence type="ECO:0000256" key="14">
    <source>
        <dbReference type="SAM" id="MobiDB-lite"/>
    </source>
</evidence>
<reference evidence="17" key="1">
    <citation type="submission" date="2022-11" db="UniProtKB">
        <authorList>
            <consortium name="EnsemblMetazoa"/>
        </authorList>
    </citation>
    <scope>IDENTIFICATION</scope>
</reference>
<feature type="binding site" description="axial binding residue" evidence="13">
    <location>
        <position position="176"/>
    </location>
    <ligand>
        <name>heme b</name>
        <dbReference type="ChEBI" id="CHEBI:60344"/>
    </ligand>
    <ligandPart>
        <name>Fe</name>
        <dbReference type="ChEBI" id="CHEBI:18248"/>
    </ligandPart>
</feature>
<accession>A0A914A6N0</accession>
<dbReference type="EnsemblMetazoa" id="XM_038203206.1">
    <property type="protein sequence ID" value="XP_038059134.1"/>
    <property type="gene ID" value="LOC119730355"/>
</dbReference>
<evidence type="ECO:0000256" key="1">
    <source>
        <dbReference type="ARBA" id="ARBA00001970"/>
    </source>
</evidence>
<evidence type="ECO:0000256" key="8">
    <source>
        <dbReference type="ARBA" id="ARBA00022857"/>
    </source>
</evidence>
<dbReference type="Gene3D" id="3.90.440.10">
    <property type="entry name" value="Nitric Oxide Synthase,Heme Domain,Chain A domain 2"/>
    <property type="match status" value="1"/>
</dbReference>
<feature type="domain" description="Flavodoxin-like" evidence="15">
    <location>
        <begin position="517"/>
        <end position="711"/>
    </location>
</feature>
<dbReference type="PIRSF" id="PIRSF000333">
    <property type="entry name" value="NOS"/>
    <property type="match status" value="1"/>
</dbReference>
<evidence type="ECO:0000256" key="3">
    <source>
        <dbReference type="ARBA" id="ARBA00022617"/>
    </source>
</evidence>
<evidence type="ECO:0000256" key="7">
    <source>
        <dbReference type="ARBA" id="ARBA00022827"/>
    </source>
</evidence>
<keyword evidence="8 12" id="KW-0521">NADP</keyword>
<comment type="cofactor">
    <cofactor evidence="12">
        <name>FAD</name>
        <dbReference type="ChEBI" id="CHEBI:57692"/>
    </cofactor>
    <text evidence="12">Binds 1 FAD.</text>
</comment>
<keyword evidence="5 12" id="KW-0288">FMN</keyword>
<dbReference type="Gene3D" id="3.90.1230.10">
    <property type="entry name" value="Nitric Oxide Synthase, Chain A, domain 3"/>
    <property type="match status" value="1"/>
</dbReference>
<feature type="compositionally biased region" description="Polar residues" evidence="14">
    <location>
        <begin position="1246"/>
        <end position="1261"/>
    </location>
</feature>
<keyword evidence="11 12" id="KW-0408">Iron</keyword>
<dbReference type="EC" id="1.14.13.39" evidence="12"/>
<dbReference type="GO" id="GO:0004517">
    <property type="term" value="F:nitric-oxide synthase activity"/>
    <property type="evidence" value="ECO:0007669"/>
    <property type="project" value="UniProtKB-EC"/>
</dbReference>
<dbReference type="Gene3D" id="2.40.30.10">
    <property type="entry name" value="Translation factors"/>
    <property type="match status" value="1"/>
</dbReference>
<evidence type="ECO:0000256" key="2">
    <source>
        <dbReference type="ARBA" id="ARBA00006267"/>
    </source>
</evidence>
<evidence type="ECO:0000256" key="10">
    <source>
        <dbReference type="ARBA" id="ARBA00023002"/>
    </source>
</evidence>